<keyword evidence="2" id="KW-1133">Transmembrane helix</keyword>
<evidence type="ECO:0000256" key="1">
    <source>
        <dbReference type="SAM" id="MobiDB-lite"/>
    </source>
</evidence>
<accession>A0ABV5X8I7</accession>
<dbReference type="Proteomes" id="UP001589587">
    <property type="component" value="Unassembled WGS sequence"/>
</dbReference>
<evidence type="ECO:0000313" key="3">
    <source>
        <dbReference type="EMBL" id="MFB9778282.1"/>
    </source>
</evidence>
<feature type="compositionally biased region" description="Low complexity" evidence="1">
    <location>
        <begin position="159"/>
        <end position="175"/>
    </location>
</feature>
<feature type="transmembrane region" description="Helical" evidence="2">
    <location>
        <begin position="69"/>
        <end position="90"/>
    </location>
</feature>
<protein>
    <recommendedName>
        <fullName evidence="5">Holin-X, holin superfamily III</fullName>
    </recommendedName>
</protein>
<dbReference type="EMBL" id="JBHMAS010000002">
    <property type="protein sequence ID" value="MFB9778282.1"/>
    <property type="molecule type" value="Genomic_DNA"/>
</dbReference>
<evidence type="ECO:0008006" key="5">
    <source>
        <dbReference type="Google" id="ProtNLM"/>
    </source>
</evidence>
<dbReference type="RefSeq" id="WP_378373706.1">
    <property type="nucleotide sequence ID" value="NZ_JBHMAS010000002.1"/>
</dbReference>
<comment type="caution">
    <text evidence="3">The sequence shown here is derived from an EMBL/GenBank/DDBJ whole genome shotgun (WGS) entry which is preliminary data.</text>
</comment>
<evidence type="ECO:0000313" key="4">
    <source>
        <dbReference type="Proteomes" id="UP001589587"/>
    </source>
</evidence>
<name>A0ABV5X8I7_9NOCA</name>
<evidence type="ECO:0000256" key="2">
    <source>
        <dbReference type="SAM" id="Phobius"/>
    </source>
</evidence>
<keyword evidence="4" id="KW-1185">Reference proteome</keyword>
<organism evidence="3 4">
    <name type="scientific">Rhodococcus baikonurensis</name>
    <dbReference type="NCBI Taxonomy" id="172041"/>
    <lineage>
        <taxon>Bacteria</taxon>
        <taxon>Bacillati</taxon>
        <taxon>Actinomycetota</taxon>
        <taxon>Actinomycetes</taxon>
        <taxon>Mycobacteriales</taxon>
        <taxon>Nocardiaceae</taxon>
        <taxon>Rhodococcus</taxon>
        <taxon>Rhodococcus erythropolis group</taxon>
    </lineage>
</organism>
<feature type="transmembrane region" description="Helical" evidence="2">
    <location>
        <begin position="35"/>
        <end position="57"/>
    </location>
</feature>
<reference evidence="3 4" key="1">
    <citation type="submission" date="2024-09" db="EMBL/GenBank/DDBJ databases">
        <authorList>
            <person name="Sun Q."/>
            <person name="Mori K."/>
        </authorList>
    </citation>
    <scope>NUCLEOTIDE SEQUENCE [LARGE SCALE GENOMIC DNA]</scope>
    <source>
        <strain evidence="3 4">JCM 11411</strain>
    </source>
</reference>
<keyword evidence="2" id="KW-0472">Membrane</keyword>
<sequence>MSPPQSATTPTTTTEPTEQQTYLEVWGDTVNGRHLAISVAVGSVVGASALLAAQALFERVVSEPSLAQAYSLLVGIAACLLAGVVCGIFIKPKRIVALAAADAESIDGVITMMSEQRQGLGTLADIPEQSQQELRELGLYDHFAAAEAEHARVSNTPVSKAPASKAPASKAPASKAPKDGGLA</sequence>
<proteinExistence type="predicted"/>
<gene>
    <name evidence="3" type="ORF">ACFFQ6_01205</name>
</gene>
<feature type="region of interest" description="Disordered" evidence="1">
    <location>
        <begin position="151"/>
        <end position="183"/>
    </location>
</feature>
<keyword evidence="2" id="KW-0812">Transmembrane</keyword>